<evidence type="ECO:0000313" key="2">
    <source>
        <dbReference type="EMBL" id="PAX52567.1"/>
    </source>
</evidence>
<comment type="caution">
    <text evidence="2">The sequence shown here is derived from an EMBL/GenBank/DDBJ whole genome shotgun (WGS) entry which is preliminary data.</text>
</comment>
<dbReference type="Proteomes" id="UP000218238">
    <property type="component" value="Unassembled WGS sequence"/>
</dbReference>
<feature type="transmembrane region" description="Helical" evidence="1">
    <location>
        <begin position="80"/>
        <end position="99"/>
    </location>
</feature>
<dbReference type="OrthoDB" id="1448782at2"/>
<evidence type="ECO:0000256" key="1">
    <source>
        <dbReference type="SAM" id="Phobius"/>
    </source>
</evidence>
<feature type="transmembrane region" description="Helical" evidence="1">
    <location>
        <begin position="53"/>
        <end position="73"/>
    </location>
</feature>
<accession>A0A2A2TFJ4</accession>
<keyword evidence="1" id="KW-1133">Transmembrane helix</keyword>
<proteinExistence type="predicted"/>
<feature type="transmembrane region" description="Helical" evidence="1">
    <location>
        <begin position="105"/>
        <end position="121"/>
    </location>
</feature>
<sequence>MRDKRRHGCLTAWLIFMIVANSLGLLGNAYFALNPKVYETTAVQQGLRTIPSFTFLLLTCLSAFSIACAIALFKWKKWGFYGFLCVSVTAFVVNLSIGISLFQSLLGFVGVALLYGVLNIGEENKGWTQLE</sequence>
<keyword evidence="1" id="KW-0472">Membrane</keyword>
<organism evidence="2 3">
    <name type="scientific">Brunnivagina elsteri CCALA 953</name>
    <dbReference type="NCBI Taxonomy" id="987040"/>
    <lineage>
        <taxon>Bacteria</taxon>
        <taxon>Bacillati</taxon>
        <taxon>Cyanobacteriota</taxon>
        <taxon>Cyanophyceae</taxon>
        <taxon>Nostocales</taxon>
        <taxon>Calotrichaceae</taxon>
        <taxon>Brunnivagina</taxon>
    </lineage>
</organism>
<reference evidence="2 3" key="1">
    <citation type="submission" date="2017-08" db="EMBL/GenBank/DDBJ databases">
        <title>Draft genome sequence of filamentous cyanobacterium Calothrix elsteri CCALA 953.</title>
        <authorList>
            <person name="Gagunashvili A.N."/>
            <person name="Elster J."/>
            <person name="Andresson O.S."/>
        </authorList>
    </citation>
    <scope>NUCLEOTIDE SEQUENCE [LARGE SCALE GENOMIC DNA]</scope>
    <source>
        <strain evidence="2 3">CCALA 953</strain>
    </source>
</reference>
<keyword evidence="3" id="KW-1185">Reference proteome</keyword>
<dbReference type="RefSeq" id="WP_095723124.1">
    <property type="nucleotide sequence ID" value="NZ_NTFS01000224.1"/>
</dbReference>
<evidence type="ECO:0000313" key="3">
    <source>
        <dbReference type="Proteomes" id="UP000218238"/>
    </source>
</evidence>
<gene>
    <name evidence="2" type="ORF">CK510_18620</name>
</gene>
<protein>
    <submittedName>
        <fullName evidence="2">Uncharacterized protein</fullName>
    </submittedName>
</protein>
<keyword evidence="1" id="KW-0812">Transmembrane</keyword>
<name>A0A2A2TFJ4_9CYAN</name>
<feature type="transmembrane region" description="Helical" evidence="1">
    <location>
        <begin position="12"/>
        <end position="33"/>
    </location>
</feature>
<dbReference type="EMBL" id="NTFS01000224">
    <property type="protein sequence ID" value="PAX52567.1"/>
    <property type="molecule type" value="Genomic_DNA"/>
</dbReference>
<dbReference type="AlphaFoldDB" id="A0A2A2TFJ4"/>